<keyword evidence="4" id="KW-1185">Reference proteome</keyword>
<organism evidence="3 4">
    <name type="scientific">Puccinia striiformis f. sp. tritici PST-78</name>
    <dbReference type="NCBI Taxonomy" id="1165861"/>
    <lineage>
        <taxon>Eukaryota</taxon>
        <taxon>Fungi</taxon>
        <taxon>Dikarya</taxon>
        <taxon>Basidiomycota</taxon>
        <taxon>Pucciniomycotina</taxon>
        <taxon>Pucciniomycetes</taxon>
        <taxon>Pucciniales</taxon>
        <taxon>Pucciniaceae</taxon>
        <taxon>Puccinia</taxon>
    </lineage>
</organism>
<dbReference type="AlphaFoldDB" id="A0A0L0VBK3"/>
<feature type="chain" id="PRO_5005550107" evidence="2">
    <location>
        <begin position="22"/>
        <end position="315"/>
    </location>
</feature>
<protein>
    <submittedName>
        <fullName evidence="3">Uncharacterized protein</fullName>
    </submittedName>
</protein>
<comment type="caution">
    <text evidence="3">The sequence shown here is derived from an EMBL/GenBank/DDBJ whole genome shotgun (WGS) entry which is preliminary data.</text>
</comment>
<proteinExistence type="predicted"/>
<reference evidence="4" key="1">
    <citation type="submission" date="2014-03" db="EMBL/GenBank/DDBJ databases">
        <title>The Genome Sequence of Puccinia striiformis f. sp. tritici PST-78.</title>
        <authorList>
            <consortium name="The Broad Institute Genome Sequencing Platform"/>
            <person name="Cuomo C."/>
            <person name="Hulbert S."/>
            <person name="Chen X."/>
            <person name="Walker B."/>
            <person name="Young S.K."/>
            <person name="Zeng Q."/>
            <person name="Gargeya S."/>
            <person name="Fitzgerald M."/>
            <person name="Haas B."/>
            <person name="Abouelleil A."/>
            <person name="Alvarado L."/>
            <person name="Arachchi H.M."/>
            <person name="Berlin A.M."/>
            <person name="Chapman S.B."/>
            <person name="Goldberg J."/>
            <person name="Griggs A."/>
            <person name="Gujja S."/>
            <person name="Hansen M."/>
            <person name="Howarth C."/>
            <person name="Imamovic A."/>
            <person name="Larimer J."/>
            <person name="McCowan C."/>
            <person name="Montmayeur A."/>
            <person name="Murphy C."/>
            <person name="Neiman D."/>
            <person name="Pearson M."/>
            <person name="Priest M."/>
            <person name="Roberts A."/>
            <person name="Saif S."/>
            <person name="Shea T."/>
            <person name="Sisk P."/>
            <person name="Sykes S."/>
            <person name="Wortman J."/>
            <person name="Nusbaum C."/>
            <person name="Birren B."/>
        </authorList>
    </citation>
    <scope>NUCLEOTIDE SEQUENCE [LARGE SCALE GENOMIC DNA]</scope>
    <source>
        <strain evidence="4">race PST-78</strain>
    </source>
</reference>
<feature type="region of interest" description="Disordered" evidence="1">
    <location>
        <begin position="41"/>
        <end position="95"/>
    </location>
</feature>
<evidence type="ECO:0000313" key="4">
    <source>
        <dbReference type="Proteomes" id="UP000054564"/>
    </source>
</evidence>
<name>A0A0L0VBK3_9BASI</name>
<dbReference type="Proteomes" id="UP000054564">
    <property type="component" value="Unassembled WGS sequence"/>
</dbReference>
<evidence type="ECO:0000256" key="2">
    <source>
        <dbReference type="SAM" id="SignalP"/>
    </source>
</evidence>
<sequence>MSSKARATFLFILSLGQVGLCFPPGQVTHVLDEPAEVISTRSVGDEPIDRLQQNGTPFSESGLEGPVDSPEVPGNVHHGGRDVYQPSPTHSHHSHHNLMAGYQFDQQPGKSRKLEESIQAKHQVIDLNLPPPQILHTGPSQYQCLPNGPSLSSNSDQGLDYIDQLIDLNFPPAQDLHTGPSQYHCLPNGPSLPSNSDQGLANHAQLAQNINSIQEKALDRKTEDLEWQDTLVNSLMYAPMRNFYNPLVKGYIDMLRRRYELLPHSDTKSFKTARISFGKLPVQLVEELFMSYETSDQLDNFYKHIAHEEAWHRNS</sequence>
<keyword evidence="2" id="KW-0732">Signal</keyword>
<feature type="signal peptide" evidence="2">
    <location>
        <begin position="1"/>
        <end position="21"/>
    </location>
</feature>
<accession>A0A0L0VBK3</accession>
<dbReference type="EMBL" id="AJIL01000079">
    <property type="protein sequence ID" value="KNE96648.1"/>
    <property type="molecule type" value="Genomic_DNA"/>
</dbReference>
<gene>
    <name evidence="3" type="ORF">PSTG_10055</name>
</gene>
<evidence type="ECO:0000256" key="1">
    <source>
        <dbReference type="SAM" id="MobiDB-lite"/>
    </source>
</evidence>
<feature type="region of interest" description="Disordered" evidence="1">
    <location>
        <begin position="179"/>
        <end position="199"/>
    </location>
</feature>
<evidence type="ECO:0000313" key="3">
    <source>
        <dbReference type="EMBL" id="KNE96648.1"/>
    </source>
</evidence>